<dbReference type="GO" id="GO:0006888">
    <property type="term" value="P:endoplasmic reticulum to Golgi vesicle-mediated transport"/>
    <property type="evidence" value="ECO:0007669"/>
    <property type="project" value="TreeGrafter"/>
</dbReference>
<keyword evidence="3 6" id="KW-0732">Signal</keyword>
<evidence type="ECO:0000256" key="5">
    <source>
        <dbReference type="ARBA" id="ARBA00023136"/>
    </source>
</evidence>
<dbReference type="HOGENOM" id="CLU_1222432_0_0_1"/>
<keyword evidence="9" id="KW-1185">Reference proteome</keyword>
<reference evidence="9" key="1">
    <citation type="journal article" date="2013" name="Nature">
        <title>Pan genome of the phytoplankton Emiliania underpins its global distribution.</title>
        <authorList>
            <person name="Read B.A."/>
            <person name="Kegel J."/>
            <person name="Klute M.J."/>
            <person name="Kuo A."/>
            <person name="Lefebvre S.C."/>
            <person name="Maumus F."/>
            <person name="Mayer C."/>
            <person name="Miller J."/>
            <person name="Monier A."/>
            <person name="Salamov A."/>
            <person name="Young J."/>
            <person name="Aguilar M."/>
            <person name="Claverie J.M."/>
            <person name="Frickenhaus S."/>
            <person name="Gonzalez K."/>
            <person name="Herman E.K."/>
            <person name="Lin Y.C."/>
            <person name="Napier J."/>
            <person name="Ogata H."/>
            <person name="Sarno A.F."/>
            <person name="Shmutz J."/>
            <person name="Schroeder D."/>
            <person name="de Vargas C."/>
            <person name="Verret F."/>
            <person name="von Dassow P."/>
            <person name="Valentin K."/>
            <person name="Van de Peer Y."/>
            <person name="Wheeler G."/>
            <person name="Dacks J.B."/>
            <person name="Delwiche C.F."/>
            <person name="Dyhrman S.T."/>
            <person name="Glockner G."/>
            <person name="John U."/>
            <person name="Richards T."/>
            <person name="Worden A.Z."/>
            <person name="Zhang X."/>
            <person name="Grigoriev I.V."/>
            <person name="Allen A.E."/>
            <person name="Bidle K."/>
            <person name="Borodovsky M."/>
            <person name="Bowler C."/>
            <person name="Brownlee C."/>
            <person name="Cock J.M."/>
            <person name="Elias M."/>
            <person name="Gladyshev V.N."/>
            <person name="Groth M."/>
            <person name="Guda C."/>
            <person name="Hadaegh A."/>
            <person name="Iglesias-Rodriguez M.D."/>
            <person name="Jenkins J."/>
            <person name="Jones B.M."/>
            <person name="Lawson T."/>
            <person name="Leese F."/>
            <person name="Lindquist E."/>
            <person name="Lobanov A."/>
            <person name="Lomsadze A."/>
            <person name="Malik S.B."/>
            <person name="Marsh M.E."/>
            <person name="Mackinder L."/>
            <person name="Mock T."/>
            <person name="Mueller-Roeber B."/>
            <person name="Pagarete A."/>
            <person name="Parker M."/>
            <person name="Probert I."/>
            <person name="Quesneville H."/>
            <person name="Raines C."/>
            <person name="Rensing S.A."/>
            <person name="Riano-Pachon D.M."/>
            <person name="Richier S."/>
            <person name="Rokitta S."/>
            <person name="Shiraiwa Y."/>
            <person name="Soanes D.M."/>
            <person name="van der Giezen M."/>
            <person name="Wahlund T.M."/>
            <person name="Williams B."/>
            <person name="Wilson W."/>
            <person name="Wolfe G."/>
            <person name="Wurch L.L."/>
        </authorList>
    </citation>
    <scope>NUCLEOTIDE SEQUENCE</scope>
</reference>
<dbReference type="CDD" id="cd07308">
    <property type="entry name" value="lectin_leg-like"/>
    <property type="match status" value="1"/>
</dbReference>
<protein>
    <recommendedName>
        <fullName evidence="7">L-type lectin-like domain-containing protein</fullName>
    </recommendedName>
</protein>
<evidence type="ECO:0000259" key="7">
    <source>
        <dbReference type="PROSITE" id="PS51328"/>
    </source>
</evidence>
<evidence type="ECO:0000313" key="8">
    <source>
        <dbReference type="EnsemblProtists" id="EOD39157"/>
    </source>
</evidence>
<reference evidence="8" key="2">
    <citation type="submission" date="2024-10" db="UniProtKB">
        <authorList>
            <consortium name="EnsemblProtists"/>
        </authorList>
    </citation>
    <scope>IDENTIFICATION</scope>
</reference>
<dbReference type="Gene3D" id="2.60.120.200">
    <property type="match status" value="1"/>
</dbReference>
<keyword evidence="4" id="KW-1133">Transmembrane helix</keyword>
<feature type="chain" id="PRO_5044216200" description="L-type lectin-like domain-containing protein" evidence="6">
    <location>
        <begin position="18"/>
        <end position="227"/>
    </location>
</feature>
<evidence type="ECO:0000256" key="4">
    <source>
        <dbReference type="ARBA" id="ARBA00022989"/>
    </source>
</evidence>
<dbReference type="InterPro" id="IPR005052">
    <property type="entry name" value="Lectin_leg"/>
</dbReference>
<evidence type="ECO:0000256" key="1">
    <source>
        <dbReference type="ARBA" id="ARBA00004479"/>
    </source>
</evidence>
<dbReference type="EnsemblProtists" id="EOD39157">
    <property type="protein sequence ID" value="EOD39157"/>
    <property type="gene ID" value="EMIHUDRAFT_460407"/>
</dbReference>
<proteinExistence type="predicted"/>
<dbReference type="KEGG" id="ehx:EMIHUDRAFT_460407"/>
<organism evidence="8 9">
    <name type="scientific">Emiliania huxleyi (strain CCMP1516)</name>
    <dbReference type="NCBI Taxonomy" id="280463"/>
    <lineage>
        <taxon>Eukaryota</taxon>
        <taxon>Haptista</taxon>
        <taxon>Haptophyta</taxon>
        <taxon>Prymnesiophyceae</taxon>
        <taxon>Isochrysidales</taxon>
        <taxon>Noelaerhabdaceae</taxon>
        <taxon>Emiliania</taxon>
    </lineage>
</organism>
<evidence type="ECO:0000313" key="9">
    <source>
        <dbReference type="Proteomes" id="UP000013827"/>
    </source>
</evidence>
<dbReference type="Proteomes" id="UP000013827">
    <property type="component" value="Unassembled WGS sequence"/>
</dbReference>
<dbReference type="SUPFAM" id="SSF49899">
    <property type="entry name" value="Concanavalin A-like lectins/glucanases"/>
    <property type="match status" value="1"/>
</dbReference>
<sequence length="227" mass="24719">MAALAAALMSADASVLALSGPLSPATAGKGADAQVDLTPMPYSPPKLSFSNPYKAYAGGNIPGWEYGGETSLNNDYIMLTTATSNKLGWIWTTEPIEIDDWEVQLEFHIGGDPRQSTGGGMAVWFTEQQGRAGAMYGQSDDFRGVGILFDSYGGGESGERVEPFVAVEHQVGICYAAYRNLKNIVRARIAWTNGQLRVWLDLTSSNHFQPCIETVNLRELAKQDKRY</sequence>
<dbReference type="Pfam" id="PF03388">
    <property type="entry name" value="Lectin_leg-like"/>
    <property type="match status" value="1"/>
</dbReference>
<accession>A0A0D3KTS2</accession>
<dbReference type="InterPro" id="IPR051136">
    <property type="entry name" value="Intracellular_Lectin-GPT"/>
</dbReference>
<evidence type="ECO:0000256" key="6">
    <source>
        <dbReference type="SAM" id="SignalP"/>
    </source>
</evidence>
<dbReference type="GeneID" id="17284428"/>
<dbReference type="STRING" id="2903.R1DVK3"/>
<dbReference type="GO" id="GO:0005537">
    <property type="term" value="F:D-mannose binding"/>
    <property type="evidence" value="ECO:0007669"/>
    <property type="project" value="TreeGrafter"/>
</dbReference>
<dbReference type="eggNOG" id="KOG3839">
    <property type="taxonomic scope" value="Eukaryota"/>
</dbReference>
<name>A0A0D3KTS2_EMIH1</name>
<evidence type="ECO:0000256" key="3">
    <source>
        <dbReference type="ARBA" id="ARBA00022729"/>
    </source>
</evidence>
<dbReference type="GO" id="GO:0005789">
    <property type="term" value="C:endoplasmic reticulum membrane"/>
    <property type="evidence" value="ECO:0007669"/>
    <property type="project" value="TreeGrafter"/>
</dbReference>
<dbReference type="AlphaFoldDB" id="A0A0D3KTS2"/>
<comment type="subcellular location">
    <subcellularLocation>
        <location evidence="1">Membrane</location>
        <topology evidence="1">Single-pass type I membrane protein</topology>
    </subcellularLocation>
</comment>
<dbReference type="GO" id="GO:0030134">
    <property type="term" value="C:COPII-coated ER to Golgi transport vesicle"/>
    <property type="evidence" value="ECO:0007669"/>
    <property type="project" value="TreeGrafter"/>
</dbReference>
<dbReference type="RefSeq" id="XP_005791586.1">
    <property type="nucleotide sequence ID" value="XM_005791529.1"/>
</dbReference>
<dbReference type="GO" id="GO:0005793">
    <property type="term" value="C:endoplasmic reticulum-Golgi intermediate compartment"/>
    <property type="evidence" value="ECO:0007669"/>
    <property type="project" value="TreeGrafter"/>
</dbReference>
<dbReference type="PROSITE" id="PS51328">
    <property type="entry name" value="L_LECTIN_LIKE"/>
    <property type="match status" value="1"/>
</dbReference>
<keyword evidence="2" id="KW-0812">Transmembrane</keyword>
<feature type="signal peptide" evidence="6">
    <location>
        <begin position="1"/>
        <end position="17"/>
    </location>
</feature>
<keyword evidence="5" id="KW-0472">Membrane</keyword>
<feature type="domain" description="L-type lectin-like" evidence="7">
    <location>
        <begin position="41"/>
        <end position="227"/>
    </location>
</feature>
<dbReference type="PANTHER" id="PTHR12223:SF28">
    <property type="entry name" value="LECTIN, MANNOSE BINDING 1 LIKE"/>
    <property type="match status" value="1"/>
</dbReference>
<dbReference type="PANTHER" id="PTHR12223">
    <property type="entry name" value="VESICULAR MANNOSE-BINDING LECTIN"/>
    <property type="match status" value="1"/>
</dbReference>
<evidence type="ECO:0000256" key="2">
    <source>
        <dbReference type="ARBA" id="ARBA00022692"/>
    </source>
</evidence>
<dbReference type="GO" id="GO:0000139">
    <property type="term" value="C:Golgi membrane"/>
    <property type="evidence" value="ECO:0007669"/>
    <property type="project" value="TreeGrafter"/>
</dbReference>
<dbReference type="InterPro" id="IPR013320">
    <property type="entry name" value="ConA-like_dom_sf"/>
</dbReference>